<evidence type="ECO:0000313" key="3">
    <source>
        <dbReference type="Proteomes" id="UP001196870"/>
    </source>
</evidence>
<dbReference type="Proteomes" id="UP001196870">
    <property type="component" value="Unassembled WGS sequence"/>
</dbReference>
<accession>A0ABS5F3M5</accession>
<dbReference type="EMBL" id="JAAGBB010000031">
    <property type="protein sequence ID" value="MBR0667191.1"/>
    <property type="molecule type" value="Genomic_DNA"/>
</dbReference>
<sequence length="102" mass="11941">MRIALFRRRPLTKAGRFMAMTPAQTWQMRAQSVAIAVALYFALRPVTWIDYLWPYGVVLFVFYWANRLLWRLYAIWKNGKLVGLHLYVAGKRAPAAPQQPED</sequence>
<keyword evidence="3" id="KW-1185">Reference proteome</keyword>
<comment type="caution">
    <text evidence="2">The sequence shown here is derived from an EMBL/GenBank/DDBJ whole genome shotgun (WGS) entry which is preliminary data.</text>
</comment>
<proteinExistence type="predicted"/>
<dbReference type="RefSeq" id="WP_211854970.1">
    <property type="nucleotide sequence ID" value="NZ_JAAGBB010000031.1"/>
</dbReference>
<feature type="transmembrane region" description="Helical" evidence="1">
    <location>
        <begin position="26"/>
        <end position="46"/>
    </location>
</feature>
<organism evidence="2 3">
    <name type="scientific">Plastoroseomonas hellenica</name>
    <dbReference type="NCBI Taxonomy" id="2687306"/>
    <lineage>
        <taxon>Bacteria</taxon>
        <taxon>Pseudomonadati</taxon>
        <taxon>Pseudomonadota</taxon>
        <taxon>Alphaproteobacteria</taxon>
        <taxon>Acetobacterales</taxon>
        <taxon>Acetobacteraceae</taxon>
        <taxon>Plastoroseomonas</taxon>
    </lineage>
</organism>
<keyword evidence="1" id="KW-1133">Transmembrane helix</keyword>
<name>A0ABS5F3M5_9PROT</name>
<feature type="transmembrane region" description="Helical" evidence="1">
    <location>
        <begin position="52"/>
        <end position="70"/>
    </location>
</feature>
<keyword evidence="1" id="KW-0812">Transmembrane</keyword>
<reference evidence="3" key="1">
    <citation type="journal article" date="2021" name="Syst. Appl. Microbiol.">
        <title>Roseomonas hellenica sp. nov., isolated from roots of wild-growing Alkanna tinctoria.</title>
        <authorList>
            <person name="Rat A."/>
            <person name="Naranjo H.D."/>
            <person name="Lebbe L."/>
            <person name="Cnockaert M."/>
            <person name="Krigas N."/>
            <person name="Grigoriadou K."/>
            <person name="Maloupa E."/>
            <person name="Willems A."/>
        </authorList>
    </citation>
    <scope>NUCLEOTIDE SEQUENCE [LARGE SCALE GENOMIC DNA]</scope>
    <source>
        <strain evidence="3">LMG 31523</strain>
    </source>
</reference>
<evidence type="ECO:0000256" key="1">
    <source>
        <dbReference type="SAM" id="Phobius"/>
    </source>
</evidence>
<gene>
    <name evidence="2" type="ORF">GXW71_22720</name>
</gene>
<protein>
    <submittedName>
        <fullName evidence="2">Uncharacterized protein</fullName>
    </submittedName>
</protein>
<evidence type="ECO:0000313" key="2">
    <source>
        <dbReference type="EMBL" id="MBR0667191.1"/>
    </source>
</evidence>
<keyword evidence="1" id="KW-0472">Membrane</keyword>